<dbReference type="AlphaFoldDB" id="A0A444WUY9"/>
<organism evidence="1 2">
    <name type="scientific">Arachis hypogaea</name>
    <name type="common">Peanut</name>
    <dbReference type="NCBI Taxonomy" id="3818"/>
    <lineage>
        <taxon>Eukaryota</taxon>
        <taxon>Viridiplantae</taxon>
        <taxon>Streptophyta</taxon>
        <taxon>Embryophyta</taxon>
        <taxon>Tracheophyta</taxon>
        <taxon>Spermatophyta</taxon>
        <taxon>Magnoliopsida</taxon>
        <taxon>eudicotyledons</taxon>
        <taxon>Gunneridae</taxon>
        <taxon>Pentapetalae</taxon>
        <taxon>rosids</taxon>
        <taxon>fabids</taxon>
        <taxon>Fabales</taxon>
        <taxon>Fabaceae</taxon>
        <taxon>Papilionoideae</taxon>
        <taxon>50 kb inversion clade</taxon>
        <taxon>dalbergioids sensu lato</taxon>
        <taxon>Dalbergieae</taxon>
        <taxon>Pterocarpus clade</taxon>
        <taxon>Arachis</taxon>
    </lineage>
</organism>
<reference evidence="1 2" key="1">
    <citation type="submission" date="2019-01" db="EMBL/GenBank/DDBJ databases">
        <title>Sequencing of cultivated peanut Arachis hypogaea provides insights into genome evolution and oil improvement.</title>
        <authorList>
            <person name="Chen X."/>
        </authorList>
    </citation>
    <scope>NUCLEOTIDE SEQUENCE [LARGE SCALE GENOMIC DNA]</scope>
    <source>
        <strain evidence="2">cv. Fuhuasheng</strain>
        <tissue evidence="1">Leaves</tissue>
    </source>
</reference>
<comment type="caution">
    <text evidence="1">The sequence shown here is derived from an EMBL/GenBank/DDBJ whole genome shotgun (WGS) entry which is preliminary data.</text>
</comment>
<evidence type="ECO:0000313" key="2">
    <source>
        <dbReference type="Proteomes" id="UP000289738"/>
    </source>
</evidence>
<keyword evidence="2" id="KW-1185">Reference proteome</keyword>
<dbReference type="Proteomes" id="UP000289738">
    <property type="component" value="Unassembled WGS sequence"/>
</dbReference>
<proteinExistence type="predicted"/>
<name>A0A444WUY9_ARAHY</name>
<accession>A0A444WUY9</accession>
<protein>
    <submittedName>
        <fullName evidence="1">Uncharacterized protein</fullName>
    </submittedName>
</protein>
<gene>
    <name evidence="1" type="ORF">Ahy_Scaffold1g107244</name>
</gene>
<sequence>MEKFGKFTCMGFFSSPQACGPMLFVIDILKFESFRPKYFGLLFLLDLLVRAQIKRRRMSKIAVLDLLTFRRSWLARRVARVPISSSHQILDLPLEAENVVVWFGVGGCPVLMRG</sequence>
<evidence type="ECO:0000313" key="1">
    <source>
        <dbReference type="EMBL" id="RYQ81276.1"/>
    </source>
</evidence>
<dbReference type="EMBL" id="SDMP01000021">
    <property type="protein sequence ID" value="RYQ81276.1"/>
    <property type="molecule type" value="Genomic_DNA"/>
</dbReference>